<dbReference type="InterPro" id="IPR046142">
    <property type="entry name" value="DUF6144"/>
</dbReference>
<accession>A0ABP3PI87</accession>
<feature type="signal peptide" evidence="1">
    <location>
        <begin position="1"/>
        <end position="24"/>
    </location>
</feature>
<sequence length="177" mass="19140">MKSDRRSFLTGACTGLCACGFSRAAAGQAATPAKPPLAANWVGALLPQIEKNVDRATARTMIKAAATAHFEQLEMDKTLAPVIGNMEKFIADISEGWGWKVTYDKQAGVIVADENKSYCVCPIKKDAPTLQSTYLCYCSEGFAERMFSTVAQRPATAEVIRSVLRGDKTCCYKITLG</sequence>
<evidence type="ECO:0000256" key="1">
    <source>
        <dbReference type="SAM" id="SignalP"/>
    </source>
</evidence>
<dbReference type="Proteomes" id="UP001499951">
    <property type="component" value="Unassembled WGS sequence"/>
</dbReference>
<feature type="chain" id="PRO_5046533585" evidence="1">
    <location>
        <begin position="25"/>
        <end position="177"/>
    </location>
</feature>
<dbReference type="RefSeq" id="WP_166932845.1">
    <property type="nucleotide sequence ID" value="NZ_BAAADD010000003.1"/>
</dbReference>
<proteinExistence type="predicted"/>
<dbReference type="InterPro" id="IPR006311">
    <property type="entry name" value="TAT_signal"/>
</dbReference>
<dbReference type="PROSITE" id="PS51318">
    <property type="entry name" value="TAT"/>
    <property type="match status" value="1"/>
</dbReference>
<dbReference type="Pfam" id="PF19641">
    <property type="entry name" value="DUF6144"/>
    <property type="match status" value="1"/>
</dbReference>
<dbReference type="PROSITE" id="PS51257">
    <property type="entry name" value="PROKAR_LIPOPROTEIN"/>
    <property type="match status" value="1"/>
</dbReference>
<comment type="caution">
    <text evidence="2">The sequence shown here is derived from an EMBL/GenBank/DDBJ whole genome shotgun (WGS) entry which is preliminary data.</text>
</comment>
<evidence type="ECO:0000313" key="3">
    <source>
        <dbReference type="Proteomes" id="UP001499951"/>
    </source>
</evidence>
<gene>
    <name evidence="2" type="ORF">GCM10008942_15400</name>
</gene>
<dbReference type="EMBL" id="BAAADD010000003">
    <property type="protein sequence ID" value="GAA0567734.1"/>
    <property type="molecule type" value="Genomic_DNA"/>
</dbReference>
<protein>
    <submittedName>
        <fullName evidence="2">Uncharacterized protein</fullName>
    </submittedName>
</protein>
<name>A0ABP3PI87_9PROT</name>
<keyword evidence="3" id="KW-1185">Reference proteome</keyword>
<keyword evidence="1" id="KW-0732">Signal</keyword>
<reference evidence="3" key="1">
    <citation type="journal article" date="2019" name="Int. J. Syst. Evol. Microbiol.">
        <title>The Global Catalogue of Microorganisms (GCM) 10K type strain sequencing project: providing services to taxonomists for standard genome sequencing and annotation.</title>
        <authorList>
            <consortium name="The Broad Institute Genomics Platform"/>
            <consortium name="The Broad Institute Genome Sequencing Center for Infectious Disease"/>
            <person name="Wu L."/>
            <person name="Ma J."/>
        </authorList>
    </citation>
    <scope>NUCLEOTIDE SEQUENCE [LARGE SCALE GENOMIC DNA]</scope>
    <source>
        <strain evidence="3">JCM 15089</strain>
    </source>
</reference>
<evidence type="ECO:0000313" key="2">
    <source>
        <dbReference type="EMBL" id="GAA0567734.1"/>
    </source>
</evidence>
<organism evidence="2 3">
    <name type="scientific">Rhizomicrobium electricum</name>
    <dbReference type="NCBI Taxonomy" id="480070"/>
    <lineage>
        <taxon>Bacteria</taxon>
        <taxon>Pseudomonadati</taxon>
        <taxon>Pseudomonadota</taxon>
        <taxon>Alphaproteobacteria</taxon>
        <taxon>Micropepsales</taxon>
        <taxon>Micropepsaceae</taxon>
        <taxon>Rhizomicrobium</taxon>
    </lineage>
</organism>